<evidence type="ECO:0000256" key="1">
    <source>
        <dbReference type="SAM" id="Phobius"/>
    </source>
</evidence>
<evidence type="ECO:0000313" key="5">
    <source>
        <dbReference type="Proteomes" id="UP001196379"/>
    </source>
</evidence>
<dbReference type="InterPro" id="IPR051311">
    <property type="entry name" value="DedA_domain"/>
</dbReference>
<comment type="caution">
    <text evidence="3">The sequence shown here is derived from an EMBL/GenBank/DDBJ whole genome shotgun (WGS) entry which is preliminary data.</text>
</comment>
<dbReference type="RefSeq" id="WP_157403707.1">
    <property type="nucleotide sequence ID" value="NZ_JABULY010000003.1"/>
</dbReference>
<dbReference type="OrthoDB" id="9814483at2"/>
<feature type="transmembrane region" description="Helical" evidence="1">
    <location>
        <begin position="108"/>
        <end position="132"/>
    </location>
</feature>
<dbReference type="AlphaFoldDB" id="A0A949T7R3"/>
<dbReference type="PANTHER" id="PTHR42709:SF4">
    <property type="entry name" value="INNER MEMBRANE PROTEIN YQAA"/>
    <property type="match status" value="1"/>
</dbReference>
<evidence type="ECO:0000313" key="4">
    <source>
        <dbReference type="Proteomes" id="UP000732858"/>
    </source>
</evidence>
<feature type="transmembrane region" description="Helical" evidence="1">
    <location>
        <begin position="139"/>
        <end position="162"/>
    </location>
</feature>
<proteinExistence type="predicted"/>
<gene>
    <name evidence="2" type="ORF">HT657_06730</name>
    <name evidence="3" type="ORF">HT672_07700</name>
</gene>
<reference evidence="3 5" key="1">
    <citation type="journal article" date="2021" name="Mol. Ecol.">
        <title>Polar bear-adapted Ursidibacter maritimus are remarkably conserved after generations in captivity.</title>
        <authorList>
            <person name="Espinosa-Gongora C."/>
            <person name="Hansen M.J."/>
            <person name="Bertelsen M.F."/>
            <person name="Bojesen A.M."/>
        </authorList>
    </citation>
    <scope>NUCLEOTIDE SEQUENCE</scope>
    <source>
        <strain evidence="3">Pb43105x</strain>
        <strain evidence="2 5">Pb43106</strain>
    </source>
</reference>
<dbReference type="PANTHER" id="PTHR42709">
    <property type="entry name" value="ALKALINE PHOSPHATASE LIKE PROTEIN"/>
    <property type="match status" value="1"/>
</dbReference>
<keyword evidence="1" id="KW-0472">Membrane</keyword>
<keyword evidence="1" id="KW-1133">Transmembrane helix</keyword>
<dbReference type="GeneID" id="65549643"/>
<dbReference type="EMBL" id="JABUMC010000016">
    <property type="protein sequence ID" value="MBV6547157.1"/>
    <property type="molecule type" value="Genomic_DNA"/>
</dbReference>
<keyword evidence="1" id="KW-0812">Transmembrane</keyword>
<evidence type="ECO:0000313" key="2">
    <source>
        <dbReference type="EMBL" id="MBV6531828.1"/>
    </source>
</evidence>
<organism evidence="3 4">
    <name type="scientific">Ursidibacter maritimus</name>
    <dbReference type="NCBI Taxonomy" id="1331689"/>
    <lineage>
        <taxon>Bacteria</taxon>
        <taxon>Pseudomonadati</taxon>
        <taxon>Pseudomonadota</taxon>
        <taxon>Gammaproteobacteria</taxon>
        <taxon>Pasteurellales</taxon>
        <taxon>Pasteurellaceae</taxon>
        <taxon>Ursidibacter</taxon>
    </lineage>
</organism>
<keyword evidence="5" id="KW-1185">Reference proteome</keyword>
<sequence>MIDYLISFFGIFSSTQNQLLIMFASAFLSATILPGNSEITFTAFASQLLMNESLAFSREIITLLFIATLGNSLGSLTTYFMAKLIPPPHLTEKSKPSVKWALFYSQKYGVWVLLFSWLPIVGDLFCGIAGWLRFNVLQTVCLISLGKAIRYLILLWSINAFLS</sequence>
<dbReference type="Proteomes" id="UP000732858">
    <property type="component" value="Unassembled WGS sequence"/>
</dbReference>
<dbReference type="Proteomes" id="UP001196379">
    <property type="component" value="Unassembled WGS sequence"/>
</dbReference>
<protein>
    <submittedName>
        <fullName evidence="3">DedA family protein</fullName>
    </submittedName>
</protein>
<feature type="transmembrane region" description="Helical" evidence="1">
    <location>
        <begin position="60"/>
        <end position="82"/>
    </location>
</feature>
<evidence type="ECO:0000313" key="3">
    <source>
        <dbReference type="EMBL" id="MBV6547157.1"/>
    </source>
</evidence>
<accession>A0A949T7R3</accession>
<feature type="transmembrane region" description="Helical" evidence="1">
    <location>
        <begin position="20"/>
        <end position="39"/>
    </location>
</feature>
<dbReference type="EMBL" id="JABULY010000003">
    <property type="protein sequence ID" value="MBV6531828.1"/>
    <property type="molecule type" value="Genomic_DNA"/>
</dbReference>
<name>A0A949T7R3_9PAST</name>